<dbReference type="EMBL" id="CP010827">
    <property type="protein sequence ID" value="AJI78968.1"/>
    <property type="molecule type" value="Genomic_DNA"/>
</dbReference>
<feature type="transmembrane region" description="Helical" evidence="6">
    <location>
        <begin position="310"/>
        <end position="329"/>
    </location>
</feature>
<keyword evidence="5 6" id="KW-0472">Membrane</keyword>
<gene>
    <name evidence="9" type="ORF">CSING_07190</name>
</gene>
<evidence type="ECO:0000256" key="5">
    <source>
        <dbReference type="ARBA" id="ARBA00023136"/>
    </source>
</evidence>
<dbReference type="Proteomes" id="UP000031890">
    <property type="component" value="Chromosome"/>
</dbReference>
<dbReference type="Pfam" id="PF02687">
    <property type="entry name" value="FtsX"/>
    <property type="match status" value="1"/>
</dbReference>
<evidence type="ECO:0000256" key="3">
    <source>
        <dbReference type="ARBA" id="ARBA00022692"/>
    </source>
</evidence>
<organism evidence="9 10">
    <name type="scientific">Corynebacterium singulare</name>
    <dbReference type="NCBI Taxonomy" id="161899"/>
    <lineage>
        <taxon>Bacteria</taxon>
        <taxon>Bacillati</taxon>
        <taxon>Actinomycetota</taxon>
        <taxon>Actinomycetes</taxon>
        <taxon>Mycobacteriales</taxon>
        <taxon>Corynebacteriaceae</taxon>
        <taxon>Corynebacterium</taxon>
    </lineage>
</organism>
<feature type="transmembrane region" description="Helical" evidence="6">
    <location>
        <begin position="349"/>
        <end position="371"/>
    </location>
</feature>
<evidence type="ECO:0000313" key="9">
    <source>
        <dbReference type="EMBL" id="AJI78968.1"/>
    </source>
</evidence>
<protein>
    <submittedName>
        <fullName evidence="9">FtsX-like permease family</fullName>
    </submittedName>
</protein>
<reference evidence="9 10" key="1">
    <citation type="journal article" date="2015" name="Genome Announc.">
        <title>Complete Genome Sequence and Annotation of Corynebacterium singulare DSM 44357, Isolated from a Human Semen Specimen.</title>
        <authorList>
            <person name="Merten M."/>
            <person name="Brinkrolf K."/>
            <person name="Albersmeier A."/>
            <person name="Kutter Y."/>
            <person name="Ruckert C."/>
            <person name="Tauch A."/>
        </authorList>
    </citation>
    <scope>NUCLEOTIDE SEQUENCE [LARGE SCALE GENOMIC DNA]</scope>
    <source>
        <strain evidence="9">IBS B52218</strain>
    </source>
</reference>
<dbReference type="HOGENOM" id="CLU_011038_0_0_11"/>
<evidence type="ECO:0000313" key="10">
    <source>
        <dbReference type="Proteomes" id="UP000031890"/>
    </source>
</evidence>
<feature type="domain" description="ABC3 transporter permease C-terminal" evidence="8">
    <location>
        <begin position="261"/>
        <end position="378"/>
    </location>
</feature>
<dbReference type="InterPro" id="IPR003838">
    <property type="entry name" value="ABC3_permease_C"/>
</dbReference>
<feature type="signal peptide" evidence="7">
    <location>
        <begin position="1"/>
        <end position="31"/>
    </location>
</feature>
<evidence type="ECO:0000259" key="8">
    <source>
        <dbReference type="Pfam" id="PF02687"/>
    </source>
</evidence>
<feature type="transmembrane region" description="Helical" evidence="6">
    <location>
        <begin position="648"/>
        <end position="668"/>
    </location>
</feature>
<dbReference type="STRING" id="161899.CSING_07190"/>
<keyword evidence="4 6" id="KW-1133">Transmembrane helix</keyword>
<feature type="transmembrane region" description="Helical" evidence="6">
    <location>
        <begin position="701"/>
        <end position="719"/>
    </location>
</feature>
<keyword evidence="3 6" id="KW-0812">Transmembrane</keyword>
<dbReference type="GO" id="GO:0005886">
    <property type="term" value="C:plasma membrane"/>
    <property type="evidence" value="ECO:0007669"/>
    <property type="project" value="UniProtKB-SubCell"/>
</dbReference>
<dbReference type="KEGG" id="csx:CSING_07190"/>
<evidence type="ECO:0000256" key="7">
    <source>
        <dbReference type="SAM" id="SignalP"/>
    </source>
</evidence>
<sequence length="787" mass="83552">MFGRMLRNDVRRNTVLTFAVTALMAVSVALATASAGLIAQLGGAADALLDQARAPHLVQMHAGDVDKHSIDRFAQDTPNVTDHQIVELLTLNSSDLVFAGVDQRDNVQQNSLVVPPKSGDLLLDEDNQPIGAVEPGTVIMPIMYKIEGSLQVGDVVEIGTGPGARSLTVVGFTRDSIMNPPIAGSKRIAVNDADFMDIASNYGTREYLIEFWVQDPDTQIPTVSTAYMDAGLPANGPTVDRATFRMFIAVGEGFSAGAIILASLLLLIVGLLVLRLSFLTTLRHDAKEIGVLSAIGVPTSRIRRLYLVKYAALAAIAAVVGLALGLGLLPLMTQRLSAYQGVQHGGAGVAGAMCGALLMFVLTVLFVLVMLRRVGRTSAVEALRTGGTQEVGRGPRLSLATAKRTPTNIRLGFIALLRGLSAHVLLFCVLVISTFIVIVPTAAANTANDPRFSTYMGIAQADVYFGWRAESPADADIAHDIDATLHHADSVAHHVLTTTSRHDVLVVSGERISMNIVSGDHDTMPTAYVEGRAPHTPDEIALPLMSLSATGYEVGETIPVEVRGELKPLTIVGSYQDITNGGKTAKALLDTKPEDVTWYTVLVDLQPGVEPADVLEEWSHRWPKANPVALETMAEQTFGPVAQSLRTVALIILATAALLAALITLMFVRMLIATDSTPIAIQRALGNTVGGIRTQYLTRTLSVLACAVPVGMVLALIAGEGVFNLGMELIFGGMEAAGQGGSQIQLMVNPWLVYGLVPLVLSLSVAAATWLGSRSISRTHITEVTAQ</sequence>
<evidence type="ECO:0000256" key="2">
    <source>
        <dbReference type="ARBA" id="ARBA00022475"/>
    </source>
</evidence>
<evidence type="ECO:0000256" key="6">
    <source>
        <dbReference type="SAM" id="Phobius"/>
    </source>
</evidence>
<evidence type="ECO:0000256" key="1">
    <source>
        <dbReference type="ARBA" id="ARBA00004651"/>
    </source>
</evidence>
<feature type="transmembrane region" description="Helical" evidence="6">
    <location>
        <begin position="751"/>
        <end position="771"/>
    </location>
</feature>
<feature type="transmembrane region" description="Helical" evidence="6">
    <location>
        <begin position="254"/>
        <end position="274"/>
    </location>
</feature>
<accession>A0A0B6EVV3</accession>
<dbReference type="AlphaFoldDB" id="A0A0B6EVV3"/>
<dbReference type="PANTHER" id="PTHR30287:SF2">
    <property type="entry name" value="BLL1001 PROTEIN"/>
    <property type="match status" value="1"/>
</dbReference>
<comment type="subcellular location">
    <subcellularLocation>
        <location evidence="1">Cell membrane</location>
        <topology evidence="1">Multi-pass membrane protein</topology>
    </subcellularLocation>
</comment>
<feature type="transmembrane region" description="Helical" evidence="6">
    <location>
        <begin position="420"/>
        <end position="443"/>
    </location>
</feature>
<keyword evidence="7" id="KW-0732">Signal</keyword>
<name>A0A0B6EVV3_9CORY</name>
<proteinExistence type="predicted"/>
<dbReference type="PANTHER" id="PTHR30287">
    <property type="entry name" value="MEMBRANE COMPONENT OF PREDICTED ABC SUPERFAMILY METABOLITE UPTAKE TRANSPORTER"/>
    <property type="match status" value="1"/>
</dbReference>
<evidence type="ECO:0000256" key="4">
    <source>
        <dbReference type="ARBA" id="ARBA00022989"/>
    </source>
</evidence>
<dbReference type="InterPro" id="IPR038766">
    <property type="entry name" value="Membrane_comp_ABC_pdt"/>
</dbReference>
<keyword evidence="2" id="KW-1003">Cell membrane</keyword>
<feature type="chain" id="PRO_5002122240" evidence="7">
    <location>
        <begin position="32"/>
        <end position="787"/>
    </location>
</feature>